<dbReference type="CDD" id="cd00829">
    <property type="entry name" value="SCP-x_thiolase"/>
    <property type="match status" value="1"/>
</dbReference>
<dbReference type="AlphaFoldDB" id="A0A455SX85"/>
<organism evidence="11">
    <name type="scientific">Thermogemmatispora argillosa</name>
    <dbReference type="NCBI Taxonomy" id="2045280"/>
    <lineage>
        <taxon>Bacteria</taxon>
        <taxon>Bacillati</taxon>
        <taxon>Chloroflexota</taxon>
        <taxon>Ktedonobacteria</taxon>
        <taxon>Thermogemmatisporales</taxon>
        <taxon>Thermogemmatisporaceae</taxon>
        <taxon>Thermogemmatispora</taxon>
    </lineage>
</organism>
<evidence type="ECO:0000259" key="9">
    <source>
        <dbReference type="Pfam" id="PF12172"/>
    </source>
</evidence>
<evidence type="ECO:0000259" key="7">
    <source>
        <dbReference type="Pfam" id="PF00108"/>
    </source>
</evidence>
<evidence type="ECO:0000313" key="11">
    <source>
        <dbReference type="EMBL" id="BBH92128.1"/>
    </source>
</evidence>
<dbReference type="SUPFAM" id="SSF50249">
    <property type="entry name" value="Nucleic acid-binding proteins"/>
    <property type="match status" value="1"/>
</dbReference>
<sequence>MTLSSSLPHILHEDWFQARGQPTLKGSRCPSCDARYFPPRRSCPGCGANELLPYEPPRTGRVLACTVIHVAPAPWQAPYAVAAVELDDGLVVYAHLSEGRVQPGTPVTLDALTVRRADGEIVTYAFRPLPASAGLPAAAASARQPTPQSLPPGARPLAAPVFVAGVGMVPFGKHPDVPPEILALRAGLAAVDDAGLDQRSVQALFVGTAFGGTAMGQKILRHAPWGQRPVINVENACASGSTALLEAATWVASGRCDVALAIGVDAPASQGGGLIPLPPDDPLAAVGIPLPALYALTADHYLHHSGASVRELASLVVISRRHAAANPYAFFRAPVTVEEVLQSRPVAEPLTLFQCCPNADGAAAAVVVSAARARQLGAKVRLRAGQLRSGRVQSRFGPQSVVALTAREVYEAAGIGPEAIAVAEVHDAYSSALPPALEKLGLAPPYEAAARLARGDYDYQGAGPVVNPSGGLLSRGHPPGATGLAQVFEVVTQLRGQAGARQVAGAHVGLIQNQGGTVLDLETNAVAILLLTDS</sequence>
<reference evidence="11" key="1">
    <citation type="submission" date="2018-12" db="EMBL/GenBank/DDBJ databases">
        <title>Novel natural products biosynthetic potential of the class Ktedonobacteria.</title>
        <authorList>
            <person name="Zheng Y."/>
            <person name="Saitou A."/>
            <person name="Wang C.M."/>
            <person name="Toyoda A."/>
            <person name="Minakuchi Y."/>
            <person name="Sekiguchi Y."/>
            <person name="Ueda K."/>
            <person name="Takano H."/>
            <person name="Sakai Y."/>
            <person name="Yokota A."/>
            <person name="Yabe S."/>
        </authorList>
    </citation>
    <scope>NUCLEOTIDE SEQUENCE</scope>
    <source>
        <strain evidence="11">A3-2</strain>
    </source>
</reference>
<feature type="domain" description="Thiolase C-terminal" evidence="10">
    <location>
        <begin position="403"/>
        <end position="520"/>
    </location>
</feature>
<evidence type="ECO:0000256" key="2">
    <source>
        <dbReference type="ARBA" id="ARBA00022448"/>
    </source>
</evidence>
<dbReference type="GO" id="GO:0016747">
    <property type="term" value="F:acyltransferase activity, transferring groups other than amino-acyl groups"/>
    <property type="evidence" value="ECO:0007669"/>
    <property type="project" value="InterPro"/>
</dbReference>
<evidence type="ECO:0000256" key="3">
    <source>
        <dbReference type="ARBA" id="ARBA00022679"/>
    </source>
</evidence>
<protein>
    <recommendedName>
        <fullName evidence="1">propanoyl-CoA C-acyltransferase</fullName>
        <ecNumber evidence="1">2.3.1.176</ecNumber>
    </recommendedName>
    <alternativeName>
        <fullName evidence="6">Propanoyl-CoA C-acyltransferase</fullName>
    </alternativeName>
</protein>
<evidence type="ECO:0000256" key="4">
    <source>
        <dbReference type="ARBA" id="ARBA00023055"/>
    </source>
</evidence>
<dbReference type="Pfam" id="PF01796">
    <property type="entry name" value="OB_ChsH2_C"/>
    <property type="match status" value="1"/>
</dbReference>
<keyword evidence="4" id="KW-0445">Lipid transport</keyword>
<dbReference type="PANTHER" id="PTHR42870:SF1">
    <property type="entry name" value="NON-SPECIFIC LIPID-TRANSFER PROTEIN-LIKE 2"/>
    <property type="match status" value="1"/>
</dbReference>
<accession>A0A455SX85</accession>
<dbReference type="EC" id="2.3.1.176" evidence="1"/>
<evidence type="ECO:0000256" key="6">
    <source>
        <dbReference type="ARBA" id="ARBA00032316"/>
    </source>
</evidence>
<keyword evidence="5" id="KW-0446">Lipid-binding</keyword>
<gene>
    <name evidence="11" type="ORF">KTA_03270</name>
</gene>
<evidence type="ECO:0000259" key="10">
    <source>
        <dbReference type="Pfam" id="PF22691"/>
    </source>
</evidence>
<dbReference type="InterPro" id="IPR022002">
    <property type="entry name" value="ChsH2_Znr"/>
</dbReference>
<dbReference type="EMBL" id="AP019377">
    <property type="protein sequence ID" value="BBH92128.1"/>
    <property type="molecule type" value="Genomic_DNA"/>
</dbReference>
<dbReference type="Pfam" id="PF12172">
    <property type="entry name" value="zf-ChsH2"/>
    <property type="match status" value="1"/>
</dbReference>
<dbReference type="Gene3D" id="3.40.47.10">
    <property type="match status" value="1"/>
</dbReference>
<dbReference type="Pfam" id="PF22691">
    <property type="entry name" value="Thiolase_C_1"/>
    <property type="match status" value="1"/>
</dbReference>
<dbReference type="InterPro" id="IPR002878">
    <property type="entry name" value="ChsH2_C"/>
</dbReference>
<dbReference type="PROSITE" id="PS00737">
    <property type="entry name" value="THIOLASE_2"/>
    <property type="match status" value="1"/>
</dbReference>
<dbReference type="Gene3D" id="6.10.30.10">
    <property type="match status" value="1"/>
</dbReference>
<dbReference type="InterPro" id="IPR055140">
    <property type="entry name" value="Thiolase_C_2"/>
</dbReference>
<dbReference type="PANTHER" id="PTHR42870">
    <property type="entry name" value="ACETYL-COA C-ACETYLTRANSFERASE"/>
    <property type="match status" value="1"/>
</dbReference>
<dbReference type="GO" id="GO:0008289">
    <property type="term" value="F:lipid binding"/>
    <property type="evidence" value="ECO:0007669"/>
    <property type="project" value="UniProtKB-KW"/>
</dbReference>
<keyword evidence="2" id="KW-0813">Transport</keyword>
<feature type="domain" description="ChsH2 rubredoxin-like zinc ribbon" evidence="9">
    <location>
        <begin position="16"/>
        <end position="48"/>
    </location>
</feature>
<dbReference type="InterPro" id="IPR016039">
    <property type="entry name" value="Thiolase-like"/>
</dbReference>
<evidence type="ECO:0000256" key="5">
    <source>
        <dbReference type="ARBA" id="ARBA00023121"/>
    </source>
</evidence>
<name>A0A455SX85_9CHLR</name>
<evidence type="ECO:0000256" key="1">
    <source>
        <dbReference type="ARBA" id="ARBA00012352"/>
    </source>
</evidence>
<dbReference type="GO" id="GO:0006869">
    <property type="term" value="P:lipid transport"/>
    <property type="evidence" value="ECO:0007669"/>
    <property type="project" value="UniProtKB-KW"/>
</dbReference>
<evidence type="ECO:0000259" key="8">
    <source>
        <dbReference type="Pfam" id="PF01796"/>
    </source>
</evidence>
<keyword evidence="3" id="KW-0808">Transferase</keyword>
<proteinExistence type="predicted"/>
<dbReference type="SUPFAM" id="SSF53901">
    <property type="entry name" value="Thiolase-like"/>
    <property type="match status" value="2"/>
</dbReference>
<dbReference type="Pfam" id="PF00108">
    <property type="entry name" value="Thiolase_N"/>
    <property type="match status" value="1"/>
</dbReference>
<dbReference type="InterPro" id="IPR012340">
    <property type="entry name" value="NA-bd_OB-fold"/>
</dbReference>
<feature type="domain" description="Thiolase N-terminal" evidence="7">
    <location>
        <begin position="161"/>
        <end position="265"/>
    </location>
</feature>
<dbReference type="InterPro" id="IPR020613">
    <property type="entry name" value="Thiolase_CS"/>
</dbReference>
<feature type="domain" description="ChsH2 C-terminal OB-fold" evidence="8">
    <location>
        <begin position="57"/>
        <end position="109"/>
    </location>
</feature>
<dbReference type="InterPro" id="IPR020616">
    <property type="entry name" value="Thiolase_N"/>
</dbReference>